<name>A0ABD3GI24_9MARC</name>
<reference evidence="1 2" key="1">
    <citation type="submission" date="2024-09" db="EMBL/GenBank/DDBJ databases">
        <title>Chromosome-scale assembly of Riccia sorocarpa.</title>
        <authorList>
            <person name="Paukszto L."/>
        </authorList>
    </citation>
    <scope>NUCLEOTIDE SEQUENCE [LARGE SCALE GENOMIC DNA]</scope>
    <source>
        <strain evidence="1">LP-2024</strain>
        <tissue evidence="1">Aerial parts of the thallus</tissue>
    </source>
</reference>
<dbReference type="Proteomes" id="UP001633002">
    <property type="component" value="Unassembled WGS sequence"/>
</dbReference>
<keyword evidence="2" id="KW-1185">Reference proteome</keyword>
<comment type="caution">
    <text evidence="1">The sequence shown here is derived from an EMBL/GenBank/DDBJ whole genome shotgun (WGS) entry which is preliminary data.</text>
</comment>
<evidence type="ECO:0000313" key="1">
    <source>
        <dbReference type="EMBL" id="KAL3678828.1"/>
    </source>
</evidence>
<dbReference type="EMBL" id="JBJQOH010000007">
    <property type="protein sequence ID" value="KAL3678828.1"/>
    <property type="molecule type" value="Genomic_DNA"/>
</dbReference>
<sequence length="140" mass="15450">MRSLGLELAEVRACGFGIGACASAWVGIGRALPVSVSILEMANESGPSEATLSQSTSRVRLGREEDPLGPDEVVTLDNVHRVVTHDMIYEVFPDEVLVGNYRRSFREQARMAHIRIMTDCQFVPMIEAVEEGHPVYSGRF</sequence>
<proteinExistence type="predicted"/>
<dbReference type="AlphaFoldDB" id="A0ABD3GI24"/>
<organism evidence="1 2">
    <name type="scientific">Riccia sorocarpa</name>
    <dbReference type="NCBI Taxonomy" id="122646"/>
    <lineage>
        <taxon>Eukaryota</taxon>
        <taxon>Viridiplantae</taxon>
        <taxon>Streptophyta</taxon>
        <taxon>Embryophyta</taxon>
        <taxon>Marchantiophyta</taxon>
        <taxon>Marchantiopsida</taxon>
        <taxon>Marchantiidae</taxon>
        <taxon>Marchantiales</taxon>
        <taxon>Ricciaceae</taxon>
        <taxon>Riccia</taxon>
    </lineage>
</organism>
<evidence type="ECO:0000313" key="2">
    <source>
        <dbReference type="Proteomes" id="UP001633002"/>
    </source>
</evidence>
<accession>A0ABD3GI24</accession>
<protein>
    <submittedName>
        <fullName evidence="1">Uncharacterized protein</fullName>
    </submittedName>
</protein>
<gene>
    <name evidence="1" type="ORF">R1sor_021784</name>
</gene>